<dbReference type="PANTHER" id="PTHR32481:SF5">
    <property type="entry name" value="ENDOGLUCANASE"/>
    <property type="match status" value="1"/>
</dbReference>
<dbReference type="AlphaFoldDB" id="A0A9D1DY89"/>
<comment type="cofactor">
    <cofactor evidence="7">
        <name>a divalent metal cation</name>
        <dbReference type="ChEBI" id="CHEBI:60240"/>
    </cofactor>
    <text evidence="7">Binds 2 divalent metal cations per subunit.</text>
</comment>
<organism evidence="8 9">
    <name type="scientific">Candidatus Faecivivens stercoravium</name>
    <dbReference type="NCBI Taxonomy" id="2840803"/>
    <lineage>
        <taxon>Bacteria</taxon>
        <taxon>Bacillati</taxon>
        <taxon>Bacillota</taxon>
        <taxon>Clostridia</taxon>
        <taxon>Eubacteriales</taxon>
        <taxon>Oscillospiraceae</taxon>
        <taxon>Oscillospiraceae incertae sedis</taxon>
        <taxon>Candidatus Faecivivens</taxon>
    </lineage>
</organism>
<dbReference type="GO" id="GO:0004177">
    <property type="term" value="F:aminopeptidase activity"/>
    <property type="evidence" value="ECO:0007669"/>
    <property type="project" value="UniProtKB-UniRule"/>
</dbReference>
<dbReference type="Pfam" id="PF05343">
    <property type="entry name" value="Peptidase_M42"/>
    <property type="match status" value="1"/>
</dbReference>
<evidence type="ECO:0000256" key="7">
    <source>
        <dbReference type="PIRSR" id="PIRSR001123-2"/>
    </source>
</evidence>
<accession>A0A9D1DY89</accession>
<gene>
    <name evidence="8" type="ORF">IAB37_06340</name>
</gene>
<dbReference type="PANTHER" id="PTHR32481">
    <property type="entry name" value="AMINOPEPTIDASE"/>
    <property type="match status" value="1"/>
</dbReference>
<dbReference type="Proteomes" id="UP000824241">
    <property type="component" value="Unassembled WGS sequence"/>
</dbReference>
<dbReference type="InterPro" id="IPR023367">
    <property type="entry name" value="Peptidase_M42_dom2"/>
</dbReference>
<proteinExistence type="inferred from homology"/>
<dbReference type="InterPro" id="IPR008007">
    <property type="entry name" value="Peptidase_M42"/>
</dbReference>
<keyword evidence="3" id="KW-0645">Protease</keyword>
<reference evidence="8" key="2">
    <citation type="journal article" date="2021" name="PeerJ">
        <title>Extensive microbial diversity within the chicken gut microbiome revealed by metagenomics and culture.</title>
        <authorList>
            <person name="Gilroy R."/>
            <person name="Ravi A."/>
            <person name="Getino M."/>
            <person name="Pursley I."/>
            <person name="Horton D.L."/>
            <person name="Alikhan N.F."/>
            <person name="Baker D."/>
            <person name="Gharbi K."/>
            <person name="Hall N."/>
            <person name="Watson M."/>
            <person name="Adriaenssens E.M."/>
            <person name="Foster-Nyarko E."/>
            <person name="Jarju S."/>
            <person name="Secka A."/>
            <person name="Antonio M."/>
            <person name="Oren A."/>
            <person name="Chaudhuri R.R."/>
            <person name="La Ragione R."/>
            <person name="Hildebrand F."/>
            <person name="Pallen M.J."/>
        </authorList>
    </citation>
    <scope>NUCLEOTIDE SEQUENCE</scope>
    <source>
        <strain evidence="8">CHK189-12415</strain>
    </source>
</reference>
<evidence type="ECO:0000256" key="3">
    <source>
        <dbReference type="ARBA" id="ARBA00022670"/>
    </source>
</evidence>
<reference evidence="8" key="1">
    <citation type="submission" date="2020-10" db="EMBL/GenBank/DDBJ databases">
        <authorList>
            <person name="Gilroy R."/>
        </authorList>
    </citation>
    <scope>NUCLEOTIDE SEQUENCE</scope>
    <source>
        <strain evidence="8">CHK189-12415</strain>
    </source>
</reference>
<feature type="binding site" evidence="7">
    <location>
        <position position="202"/>
    </location>
    <ligand>
        <name>Zn(2+)</name>
        <dbReference type="ChEBI" id="CHEBI:29105"/>
        <label>2</label>
    </ligand>
</feature>
<comment type="caution">
    <text evidence="8">The sequence shown here is derived from an EMBL/GenBank/DDBJ whole genome shotgun (WGS) entry which is preliminary data.</text>
</comment>
<evidence type="ECO:0000256" key="1">
    <source>
        <dbReference type="ARBA" id="ARBA00006272"/>
    </source>
</evidence>
<dbReference type="SUPFAM" id="SSF53187">
    <property type="entry name" value="Zn-dependent exopeptidases"/>
    <property type="match status" value="1"/>
</dbReference>
<evidence type="ECO:0000256" key="6">
    <source>
        <dbReference type="PIRNR" id="PIRNR001123"/>
    </source>
</evidence>
<evidence type="ECO:0000313" key="9">
    <source>
        <dbReference type="Proteomes" id="UP000824241"/>
    </source>
</evidence>
<dbReference type="Gene3D" id="3.40.630.10">
    <property type="entry name" value="Zn peptidases"/>
    <property type="match status" value="1"/>
</dbReference>
<evidence type="ECO:0000256" key="5">
    <source>
        <dbReference type="ARBA" id="ARBA00022801"/>
    </source>
</evidence>
<evidence type="ECO:0000256" key="4">
    <source>
        <dbReference type="ARBA" id="ARBA00022723"/>
    </source>
</evidence>
<evidence type="ECO:0000313" key="8">
    <source>
        <dbReference type="EMBL" id="HIR61172.1"/>
    </source>
</evidence>
<keyword evidence="4 7" id="KW-0479">Metal-binding</keyword>
<protein>
    <submittedName>
        <fullName evidence="8">M42 family peptidase</fullName>
    </submittedName>
</protein>
<dbReference type="GO" id="GO:0046872">
    <property type="term" value="F:metal ion binding"/>
    <property type="evidence" value="ECO:0007669"/>
    <property type="project" value="UniProtKB-UniRule"/>
</dbReference>
<evidence type="ECO:0000256" key="2">
    <source>
        <dbReference type="ARBA" id="ARBA00022438"/>
    </source>
</evidence>
<comment type="similarity">
    <text evidence="1 6">Belongs to the peptidase M42 family.</text>
</comment>
<keyword evidence="2" id="KW-0031">Aminopeptidase</keyword>
<sequence length="333" mass="34981">MKLSHLEKLSGLSGVSGDESAVAREIIAKIEGYARWELDPLGNLLVYKEGEARRESPLLLFTPMDEPGLMVTGIEKDGSLKFTRVGETDRRTIPGRRVKVGPEGIPGVIGGKAVHHAAASERDKPVEPDKLRIDIGAANEEEAKALVHLGDTAAFQAEFERLGLHRLKGKALSSRAGCAVLISLIREPLPYDTLFAFTVLREAGEGGSSVVASRLHPGRAVIVAPVPADDIPGGGETFSLGGGPVIPAAESRGVFDKGMVETLRALAASAEIPAQLAALPGRSGASGIQHSAGGVRTAVAGFPVRYPESPAQVVDETDLQAVEKLLLAYMAEP</sequence>
<dbReference type="GO" id="GO:0006508">
    <property type="term" value="P:proteolysis"/>
    <property type="evidence" value="ECO:0007669"/>
    <property type="project" value="UniProtKB-KW"/>
</dbReference>
<dbReference type="SUPFAM" id="SSF101821">
    <property type="entry name" value="Aminopeptidase/glucanase lid domain"/>
    <property type="match status" value="1"/>
</dbReference>
<dbReference type="InterPro" id="IPR051464">
    <property type="entry name" value="Peptidase_M42_aminopept"/>
</dbReference>
<dbReference type="PIRSF" id="PIRSF001123">
    <property type="entry name" value="PepA_GA"/>
    <property type="match status" value="1"/>
</dbReference>
<dbReference type="EMBL" id="DVHA01000200">
    <property type="protein sequence ID" value="HIR61172.1"/>
    <property type="molecule type" value="Genomic_DNA"/>
</dbReference>
<keyword evidence="5" id="KW-0378">Hydrolase</keyword>
<dbReference type="Gene3D" id="2.40.30.40">
    <property type="entry name" value="Peptidase M42, domain 2"/>
    <property type="match status" value="1"/>
</dbReference>
<name>A0A9D1DY89_9FIRM</name>